<evidence type="ECO:0000313" key="3">
    <source>
        <dbReference type="EMBL" id="ACN15970.1"/>
    </source>
</evidence>
<gene>
    <name evidence="3" type="primary">acuC</name>
    <name evidence="3" type="ordered locus">HRM2_28820</name>
</gene>
<sequence>MKKTGYVHDLRYLLHDTGPYHPEMSERLIAIHEGLRKANLLEQLTIIPASRADLKWILAVHDHDYVRRFEEVSLSGNHYFDDQDNQICVETYETAFLAVGGILDAVQMMMDQKIDNAFCAIRPPGHHAEVDKAMGFCYFNNIAIAARYLQSECGIERVGIVDFDVHHGNGTEHIFQSDPSVFYYSIHEHPSFAYPGTGRAFDEGTLKGFGFTKNSPVLPGRGDDNYKSLITRDLLPAFERFKPEIILVSTGFDAHVGDEMSDMNLTTEGFSWIMETIMALANHHAQGRVVSILEGGYSLKLLPELAANHVSILLKG</sequence>
<evidence type="ECO:0000313" key="4">
    <source>
        <dbReference type="Proteomes" id="UP000000442"/>
    </source>
</evidence>
<dbReference type="RefSeq" id="WP_015904732.1">
    <property type="nucleotide sequence ID" value="NC_012108.1"/>
</dbReference>
<dbReference type="Gene3D" id="3.40.800.20">
    <property type="entry name" value="Histone deacetylase domain"/>
    <property type="match status" value="1"/>
</dbReference>
<dbReference type="EMBL" id="CP001087">
    <property type="protein sequence ID" value="ACN15970.1"/>
    <property type="molecule type" value="Genomic_DNA"/>
</dbReference>
<dbReference type="GO" id="GO:0040029">
    <property type="term" value="P:epigenetic regulation of gene expression"/>
    <property type="evidence" value="ECO:0007669"/>
    <property type="project" value="TreeGrafter"/>
</dbReference>
<dbReference type="CDD" id="cd09992">
    <property type="entry name" value="HDAC_classII"/>
    <property type="match status" value="1"/>
</dbReference>
<dbReference type="STRING" id="177437.HRM2_28820"/>
<dbReference type="SUPFAM" id="SSF52768">
    <property type="entry name" value="Arginase/deacetylase"/>
    <property type="match status" value="1"/>
</dbReference>
<dbReference type="Proteomes" id="UP000000442">
    <property type="component" value="Chromosome"/>
</dbReference>
<dbReference type="OrthoDB" id="9808367at2"/>
<accession>C0QJF7</accession>
<dbReference type="PANTHER" id="PTHR10625">
    <property type="entry name" value="HISTONE DEACETYLASE HDAC1-RELATED"/>
    <property type="match status" value="1"/>
</dbReference>
<name>C0QJF7_DESAH</name>
<comment type="similarity">
    <text evidence="1">Belongs to the histone deacetylase family.</text>
</comment>
<feature type="domain" description="Histone deacetylase" evidence="2">
    <location>
        <begin position="21"/>
        <end position="312"/>
    </location>
</feature>
<dbReference type="InterPro" id="IPR000286">
    <property type="entry name" value="HDACs"/>
</dbReference>
<dbReference type="KEGG" id="dat:HRM2_28820"/>
<protein>
    <submittedName>
        <fullName evidence="3">AcuC</fullName>
    </submittedName>
</protein>
<dbReference type="GO" id="GO:0004407">
    <property type="term" value="F:histone deacetylase activity"/>
    <property type="evidence" value="ECO:0007669"/>
    <property type="project" value="TreeGrafter"/>
</dbReference>
<dbReference type="PRINTS" id="PR01270">
    <property type="entry name" value="HDASUPER"/>
</dbReference>
<organism evidence="3 4">
    <name type="scientific">Desulforapulum autotrophicum (strain ATCC 43914 / DSM 3382 / VKM B-1955 / HRM2)</name>
    <name type="common">Desulfobacterium autotrophicum</name>
    <dbReference type="NCBI Taxonomy" id="177437"/>
    <lineage>
        <taxon>Bacteria</taxon>
        <taxon>Pseudomonadati</taxon>
        <taxon>Thermodesulfobacteriota</taxon>
        <taxon>Desulfobacteria</taxon>
        <taxon>Desulfobacterales</taxon>
        <taxon>Desulfobacteraceae</taxon>
        <taxon>Desulforapulum</taxon>
    </lineage>
</organism>
<dbReference type="HOGENOM" id="CLU_007727_8_1_7"/>
<dbReference type="InterPro" id="IPR023696">
    <property type="entry name" value="Ureohydrolase_dom_sf"/>
</dbReference>
<evidence type="ECO:0000256" key="1">
    <source>
        <dbReference type="ARBA" id="ARBA00005947"/>
    </source>
</evidence>
<dbReference type="PANTHER" id="PTHR10625:SF10">
    <property type="entry name" value="HISTONE DEACETYLASE HDAC1"/>
    <property type="match status" value="1"/>
</dbReference>
<dbReference type="eggNOG" id="COG0123">
    <property type="taxonomic scope" value="Bacteria"/>
</dbReference>
<reference evidence="3 4" key="1">
    <citation type="journal article" date="2009" name="Environ. Microbiol.">
        <title>Genome sequence of Desulfobacterium autotrophicum HRM2, a marine sulfate reducer oxidizing organic carbon completely to carbon dioxide.</title>
        <authorList>
            <person name="Strittmatter A.W."/>
            <person name="Liesegang H."/>
            <person name="Rabus R."/>
            <person name="Decker I."/>
            <person name="Amann J."/>
            <person name="Andres S."/>
            <person name="Henne A."/>
            <person name="Fricke W.F."/>
            <person name="Martinez-Arias R."/>
            <person name="Bartels D."/>
            <person name="Goesmann A."/>
            <person name="Krause L."/>
            <person name="Puehler A."/>
            <person name="Klenk H.P."/>
            <person name="Richter M."/>
            <person name="Schuler M."/>
            <person name="Gloeckner F.O."/>
            <person name="Meyerdierks A."/>
            <person name="Gottschalk G."/>
            <person name="Amann R."/>
        </authorList>
    </citation>
    <scope>NUCLEOTIDE SEQUENCE [LARGE SCALE GENOMIC DNA]</scope>
    <source>
        <strain evidence="4">ATCC 43914 / DSM 3382 / HRM2</strain>
    </source>
</reference>
<evidence type="ECO:0000259" key="2">
    <source>
        <dbReference type="Pfam" id="PF00850"/>
    </source>
</evidence>
<dbReference type="InterPro" id="IPR037138">
    <property type="entry name" value="His_deacetylse_dom_sf"/>
</dbReference>
<dbReference type="Pfam" id="PF00850">
    <property type="entry name" value="Hist_deacetyl"/>
    <property type="match status" value="1"/>
</dbReference>
<keyword evidence="4" id="KW-1185">Reference proteome</keyword>
<dbReference type="AlphaFoldDB" id="C0QJF7"/>
<proteinExistence type="inferred from homology"/>
<dbReference type="InterPro" id="IPR023801">
    <property type="entry name" value="His_deacetylse_dom"/>
</dbReference>